<dbReference type="PANTHER" id="PTHR32196">
    <property type="entry name" value="ABC TRANSPORTER PERMEASE PROTEIN YPHD-RELATED-RELATED"/>
    <property type="match status" value="1"/>
</dbReference>
<dbReference type="GO" id="GO:0005886">
    <property type="term" value="C:plasma membrane"/>
    <property type="evidence" value="ECO:0007669"/>
    <property type="project" value="UniProtKB-SubCell"/>
</dbReference>
<dbReference type="CDD" id="cd06579">
    <property type="entry name" value="TM_PBP1_transp_AraH_like"/>
    <property type="match status" value="1"/>
</dbReference>
<dbReference type="Proteomes" id="UP001144805">
    <property type="component" value="Unassembled WGS sequence"/>
</dbReference>
<name>A0A9X3E2E8_9HYPH</name>
<evidence type="ECO:0000256" key="5">
    <source>
        <dbReference type="ARBA" id="ARBA00023136"/>
    </source>
</evidence>
<evidence type="ECO:0000256" key="4">
    <source>
        <dbReference type="ARBA" id="ARBA00022989"/>
    </source>
</evidence>
<keyword evidence="8" id="KW-1185">Reference proteome</keyword>
<keyword evidence="4 6" id="KW-1133">Transmembrane helix</keyword>
<feature type="transmembrane region" description="Helical" evidence="6">
    <location>
        <begin position="292"/>
        <end position="308"/>
    </location>
</feature>
<reference evidence="7" key="1">
    <citation type="submission" date="2022-11" db="EMBL/GenBank/DDBJ databases">
        <title>Biodiversity and phylogenetic relationships of bacteria.</title>
        <authorList>
            <person name="Machado R.A.R."/>
            <person name="Bhat A."/>
            <person name="Loulou A."/>
            <person name="Kallel S."/>
        </authorList>
    </citation>
    <scope>NUCLEOTIDE SEQUENCE</scope>
    <source>
        <strain evidence="7">K-TC2</strain>
    </source>
</reference>
<dbReference type="GO" id="GO:0022857">
    <property type="term" value="F:transmembrane transporter activity"/>
    <property type="evidence" value="ECO:0007669"/>
    <property type="project" value="InterPro"/>
</dbReference>
<proteinExistence type="predicted"/>
<comment type="subcellular location">
    <subcellularLocation>
        <location evidence="1">Cell membrane</location>
        <topology evidence="1">Multi-pass membrane protein</topology>
    </subcellularLocation>
</comment>
<feature type="transmembrane region" description="Helical" evidence="6">
    <location>
        <begin position="12"/>
        <end position="33"/>
    </location>
</feature>
<gene>
    <name evidence="7" type="ORF">OSH07_11960</name>
</gene>
<evidence type="ECO:0000256" key="6">
    <source>
        <dbReference type="SAM" id="Phobius"/>
    </source>
</evidence>
<evidence type="ECO:0000313" key="7">
    <source>
        <dbReference type="EMBL" id="MCX5569911.1"/>
    </source>
</evidence>
<sequence length="334" mass="34543">MSIASLKRLPLLRGQETGLIGVIIGLSIAFSFFNPSFLTTDNLRNVLVAVAVVGIMAIGQCFVIIAREIDLSVGSVMGLSGLCGAWLMAAGLSPWLAILLAIGVGATAGLVTGIVVVVFRVNSFIATLGMLSVARGLTQVISGGLPIMVDPSVMFIGQGSFLDIPVQVLIFIGLGIAFQLILTRSVVGQRIVAVGDNDEAARLSGIPINATRIAVFVASGALAAVAGIVYTAQVSVAEAQAGTGLELDVIAAVVIGGASLSGGRGSILGAMLGAYLLGALRNAFILLELSPFLQQMSVGMVIVLAAIFDQFRQGSFRHANVMQSLLFVFRSRTR</sequence>
<dbReference type="Pfam" id="PF02653">
    <property type="entry name" value="BPD_transp_2"/>
    <property type="match status" value="1"/>
</dbReference>
<feature type="transmembrane region" description="Helical" evidence="6">
    <location>
        <begin position="213"/>
        <end position="233"/>
    </location>
</feature>
<comment type="caution">
    <text evidence="7">The sequence shown here is derived from an EMBL/GenBank/DDBJ whole genome shotgun (WGS) entry which is preliminary data.</text>
</comment>
<protein>
    <submittedName>
        <fullName evidence="7">ABC transporter permease</fullName>
    </submittedName>
</protein>
<evidence type="ECO:0000256" key="3">
    <source>
        <dbReference type="ARBA" id="ARBA00022692"/>
    </source>
</evidence>
<evidence type="ECO:0000256" key="2">
    <source>
        <dbReference type="ARBA" id="ARBA00022475"/>
    </source>
</evidence>
<keyword evidence="5 6" id="KW-0472">Membrane</keyword>
<dbReference type="InterPro" id="IPR001851">
    <property type="entry name" value="ABC_transp_permease"/>
</dbReference>
<dbReference type="EMBL" id="JAPKNK010000004">
    <property type="protein sequence ID" value="MCX5569911.1"/>
    <property type="molecule type" value="Genomic_DNA"/>
</dbReference>
<evidence type="ECO:0000313" key="8">
    <source>
        <dbReference type="Proteomes" id="UP001144805"/>
    </source>
</evidence>
<evidence type="ECO:0000256" key="1">
    <source>
        <dbReference type="ARBA" id="ARBA00004651"/>
    </source>
</evidence>
<feature type="transmembrane region" description="Helical" evidence="6">
    <location>
        <begin position="161"/>
        <end position="182"/>
    </location>
</feature>
<keyword evidence="2" id="KW-1003">Cell membrane</keyword>
<dbReference type="AlphaFoldDB" id="A0A9X3E2E8"/>
<feature type="transmembrane region" description="Helical" evidence="6">
    <location>
        <begin position="45"/>
        <end position="64"/>
    </location>
</feature>
<feature type="transmembrane region" description="Helical" evidence="6">
    <location>
        <begin position="95"/>
        <end position="119"/>
    </location>
</feature>
<dbReference type="RefSeq" id="WP_266338880.1">
    <property type="nucleotide sequence ID" value="NZ_JAPKNK010000004.1"/>
</dbReference>
<accession>A0A9X3E2E8</accession>
<keyword evidence="3 6" id="KW-0812">Transmembrane</keyword>
<organism evidence="7 8">
    <name type="scientific">Kaistia nematophila</name>
    <dbReference type="NCBI Taxonomy" id="2994654"/>
    <lineage>
        <taxon>Bacteria</taxon>
        <taxon>Pseudomonadati</taxon>
        <taxon>Pseudomonadota</taxon>
        <taxon>Alphaproteobacteria</taxon>
        <taxon>Hyphomicrobiales</taxon>
        <taxon>Kaistiaceae</taxon>
        <taxon>Kaistia</taxon>
    </lineage>
</organism>
<feature type="transmembrane region" description="Helical" evidence="6">
    <location>
        <begin position="71"/>
        <end position="89"/>
    </location>
</feature>